<evidence type="ECO:0000313" key="4">
    <source>
        <dbReference type="Proteomes" id="UP000234275"/>
    </source>
</evidence>
<feature type="compositionally biased region" description="Basic and acidic residues" evidence="1">
    <location>
        <begin position="260"/>
        <end position="274"/>
    </location>
</feature>
<feature type="compositionally biased region" description="Acidic residues" evidence="1">
    <location>
        <begin position="281"/>
        <end position="293"/>
    </location>
</feature>
<dbReference type="VEuPathDB" id="FungiDB:P170DRAFT_471102"/>
<dbReference type="GeneID" id="36560506"/>
<name>A0A2I2GS39_9EURO</name>
<evidence type="ECO:0000259" key="2">
    <source>
        <dbReference type="Pfam" id="PF12898"/>
    </source>
</evidence>
<dbReference type="RefSeq" id="XP_024710997.1">
    <property type="nucleotide sequence ID" value="XM_024852808.1"/>
</dbReference>
<protein>
    <recommendedName>
        <fullName evidence="2">Stc1 domain-containing protein</fullName>
    </recommendedName>
</protein>
<feature type="domain" description="Stc1" evidence="2">
    <location>
        <begin position="33"/>
        <end position="116"/>
    </location>
</feature>
<evidence type="ECO:0000313" key="3">
    <source>
        <dbReference type="EMBL" id="PLB55695.1"/>
    </source>
</evidence>
<dbReference type="EMBL" id="MSFO01000001">
    <property type="protein sequence ID" value="PLB55695.1"/>
    <property type="molecule type" value="Genomic_DNA"/>
</dbReference>
<proteinExistence type="predicted"/>
<dbReference type="Proteomes" id="UP000234275">
    <property type="component" value="Unassembled WGS sequence"/>
</dbReference>
<feature type="region of interest" description="Disordered" evidence="1">
    <location>
        <begin position="243"/>
        <end position="293"/>
    </location>
</feature>
<comment type="caution">
    <text evidence="3">The sequence shown here is derived from an EMBL/GenBank/DDBJ whole genome shotgun (WGS) entry which is preliminary data.</text>
</comment>
<dbReference type="Pfam" id="PF12898">
    <property type="entry name" value="Stc1"/>
    <property type="match status" value="1"/>
</dbReference>
<sequence length="293" mass="31962">MAGRYTVKSAYAGGYSETVKRQLERVVMPEKVKCEVCKKFRLQSFYSKRQLENLRNAIVIQGTRAAHGAHAKCRDCVGTPNFELHCCICDQTKGLEDFAKNQRQNRDAARCLDCVQTHTDVEPVLEENKHLLGIEGSAASVSTSQVGDEMYADTTRKSFDRDEDVDDDASSIGGGVWLETGNNAKAMSGGKITGDRGNASGSQGNLHRRTAAPSEASQSVHGGWGSWGVTLSSQAAFSSNNNYAAQTTSRSRFAKIPAARPERSEISTMREREPAPPTVESDNEDDNGPEDFM</sequence>
<gene>
    <name evidence="3" type="ORF">P170DRAFT_471102</name>
</gene>
<feature type="region of interest" description="Disordered" evidence="1">
    <location>
        <begin position="186"/>
        <end position="222"/>
    </location>
</feature>
<reference evidence="3 4" key="1">
    <citation type="submission" date="2016-12" db="EMBL/GenBank/DDBJ databases">
        <title>The genomes of Aspergillus section Nigri reveals drivers in fungal speciation.</title>
        <authorList>
            <consortium name="DOE Joint Genome Institute"/>
            <person name="Vesth T.C."/>
            <person name="Nybo J."/>
            <person name="Theobald S."/>
            <person name="Brandl J."/>
            <person name="Frisvad J.C."/>
            <person name="Nielsen K.F."/>
            <person name="Lyhne E.K."/>
            <person name="Kogle M.E."/>
            <person name="Kuo A."/>
            <person name="Riley R."/>
            <person name="Clum A."/>
            <person name="Nolan M."/>
            <person name="Lipzen A."/>
            <person name="Salamov A."/>
            <person name="Henrissat B."/>
            <person name="Wiebenga A."/>
            <person name="De Vries R.P."/>
            <person name="Grigoriev I.V."/>
            <person name="Mortensen U.H."/>
            <person name="Andersen M.R."/>
            <person name="Baker S.E."/>
        </authorList>
    </citation>
    <scope>NUCLEOTIDE SEQUENCE [LARGE SCALE GENOMIC DNA]</scope>
    <source>
        <strain evidence="3 4">IBT 23096</strain>
    </source>
</reference>
<dbReference type="STRING" id="1392250.A0A2I2GS39"/>
<keyword evidence="4" id="KW-1185">Reference proteome</keyword>
<organism evidence="3 4">
    <name type="scientific">Aspergillus steynii IBT 23096</name>
    <dbReference type="NCBI Taxonomy" id="1392250"/>
    <lineage>
        <taxon>Eukaryota</taxon>
        <taxon>Fungi</taxon>
        <taxon>Dikarya</taxon>
        <taxon>Ascomycota</taxon>
        <taxon>Pezizomycotina</taxon>
        <taxon>Eurotiomycetes</taxon>
        <taxon>Eurotiomycetidae</taxon>
        <taxon>Eurotiales</taxon>
        <taxon>Aspergillaceae</taxon>
        <taxon>Aspergillus</taxon>
        <taxon>Aspergillus subgen. Circumdati</taxon>
    </lineage>
</organism>
<dbReference type="OrthoDB" id="3514033at2759"/>
<dbReference type="AlphaFoldDB" id="A0A2I2GS39"/>
<accession>A0A2I2GS39</accession>
<dbReference type="InterPro" id="IPR024630">
    <property type="entry name" value="Stc1"/>
</dbReference>
<evidence type="ECO:0000256" key="1">
    <source>
        <dbReference type="SAM" id="MobiDB-lite"/>
    </source>
</evidence>